<dbReference type="InterPro" id="IPR016355">
    <property type="entry name" value="NR5-like"/>
</dbReference>
<dbReference type="GO" id="GO:0004879">
    <property type="term" value="F:nuclear receptor activity"/>
    <property type="evidence" value="ECO:0007669"/>
    <property type="project" value="InterPro"/>
</dbReference>
<accession>A0A7R9GGC7</accession>
<dbReference type="EMBL" id="CAJPEX010001934">
    <property type="protein sequence ID" value="CAG0920244.1"/>
    <property type="molecule type" value="Genomic_DNA"/>
</dbReference>
<dbReference type="Gene3D" id="1.10.565.10">
    <property type="entry name" value="Retinoid X Receptor"/>
    <property type="match status" value="1"/>
</dbReference>
<evidence type="ECO:0000256" key="1">
    <source>
        <dbReference type="ARBA" id="ARBA00004123"/>
    </source>
</evidence>
<keyword evidence="5" id="KW-0812">Transmembrane</keyword>
<keyword evidence="5" id="KW-1133">Transmembrane helix</keyword>
<dbReference type="PANTHER" id="PTHR24086">
    <property type="entry name" value="NUCLEAR RECEPTOR SUBFAMILY 5 GROUP A"/>
    <property type="match status" value="1"/>
</dbReference>
<dbReference type="SUPFAM" id="SSF48508">
    <property type="entry name" value="Nuclear receptor ligand-binding domain"/>
    <property type="match status" value="1"/>
</dbReference>
<feature type="transmembrane region" description="Helical" evidence="5">
    <location>
        <begin position="143"/>
        <end position="165"/>
    </location>
</feature>
<dbReference type="EMBL" id="OA883971">
    <property type="protein sequence ID" value="CAD7280092.1"/>
    <property type="molecule type" value="Genomic_DNA"/>
</dbReference>
<dbReference type="GO" id="GO:0090575">
    <property type="term" value="C:RNA polymerase II transcription regulator complex"/>
    <property type="evidence" value="ECO:0007669"/>
    <property type="project" value="TreeGrafter"/>
</dbReference>
<name>A0A7R9GGC7_9CRUS</name>
<keyword evidence="7" id="KW-1185">Reference proteome</keyword>
<protein>
    <submittedName>
        <fullName evidence="6">Uncharacterized protein</fullName>
    </submittedName>
</protein>
<dbReference type="GO" id="GO:0009755">
    <property type="term" value="P:hormone-mediated signaling pathway"/>
    <property type="evidence" value="ECO:0007669"/>
    <property type="project" value="TreeGrafter"/>
</dbReference>
<keyword evidence="4" id="KW-0675">Receptor</keyword>
<evidence type="ECO:0000256" key="4">
    <source>
        <dbReference type="ARBA" id="ARBA00023170"/>
    </source>
</evidence>
<dbReference type="InterPro" id="IPR035500">
    <property type="entry name" value="NHR-like_dom_sf"/>
</dbReference>
<evidence type="ECO:0000256" key="3">
    <source>
        <dbReference type="ARBA" id="ARBA00023163"/>
    </source>
</evidence>
<dbReference type="OrthoDB" id="5771769at2759"/>
<dbReference type="GO" id="GO:0009888">
    <property type="term" value="P:tissue development"/>
    <property type="evidence" value="ECO:0007669"/>
    <property type="project" value="TreeGrafter"/>
</dbReference>
<feature type="transmembrane region" description="Helical" evidence="5">
    <location>
        <begin position="171"/>
        <end position="192"/>
    </location>
</feature>
<proteinExistence type="predicted"/>
<evidence type="ECO:0000313" key="7">
    <source>
        <dbReference type="Proteomes" id="UP000678499"/>
    </source>
</evidence>
<dbReference type="PANTHER" id="PTHR24086:SF15">
    <property type="entry name" value="NUCLEAR HORMONE RECEPTOR FTZ-F1"/>
    <property type="match status" value="1"/>
</dbReference>
<keyword evidence="2" id="KW-0805">Transcription regulation</keyword>
<dbReference type="GO" id="GO:0000978">
    <property type="term" value="F:RNA polymerase II cis-regulatory region sequence-specific DNA binding"/>
    <property type="evidence" value="ECO:0007669"/>
    <property type="project" value="TreeGrafter"/>
</dbReference>
<organism evidence="6">
    <name type="scientific">Notodromas monacha</name>
    <dbReference type="NCBI Taxonomy" id="399045"/>
    <lineage>
        <taxon>Eukaryota</taxon>
        <taxon>Metazoa</taxon>
        <taxon>Ecdysozoa</taxon>
        <taxon>Arthropoda</taxon>
        <taxon>Crustacea</taxon>
        <taxon>Oligostraca</taxon>
        <taxon>Ostracoda</taxon>
        <taxon>Podocopa</taxon>
        <taxon>Podocopida</taxon>
        <taxon>Cypridocopina</taxon>
        <taxon>Cypridoidea</taxon>
        <taxon>Cyprididae</taxon>
        <taxon>Notodromas</taxon>
    </lineage>
</organism>
<keyword evidence="3" id="KW-0804">Transcription</keyword>
<evidence type="ECO:0000313" key="6">
    <source>
        <dbReference type="EMBL" id="CAD7280092.1"/>
    </source>
</evidence>
<evidence type="ECO:0000256" key="5">
    <source>
        <dbReference type="SAM" id="Phobius"/>
    </source>
</evidence>
<reference evidence="6" key="1">
    <citation type="submission" date="2020-11" db="EMBL/GenBank/DDBJ databases">
        <authorList>
            <person name="Tran Van P."/>
        </authorList>
    </citation>
    <scope>NUCLEOTIDE SEQUENCE</scope>
</reference>
<comment type="subcellular location">
    <subcellularLocation>
        <location evidence="1">Nucleus</location>
    </subcellularLocation>
</comment>
<evidence type="ECO:0000256" key="2">
    <source>
        <dbReference type="ARBA" id="ARBA00023015"/>
    </source>
</evidence>
<gene>
    <name evidence="6" type="ORF">NMOB1V02_LOCUS7755</name>
</gene>
<dbReference type="AlphaFoldDB" id="A0A7R9GGC7"/>
<sequence length="325" mass="37379">MKAGCHVCQPRFRTGSRPVVVCDIIGRVRGGGNEVEGKKERRNEVEEDVDDQMKLLQNSWSDMLILDHMHQRLHNHLPDETTLPNGQKFDMLSLALLGTSNDPVQKERFNELSAKLQELKFDLSDYVCLKFLSLLNPVTTMGVYNILAVTSAIFMTVLSFGHHWVKLVTTMGFYNILAVTSAIFMTVCFQLVKPCEEVGGKLVCMDVCNVKKPGQYDFKVDFQGNRLDLSCVAYKGLKVQLFKKTFCRGRSNGMEEIVEPWDYCFFNCLGYGMEEIVEPWDYCFFKYEKKTTEKVVMEELEDKEAIQEKQNLFLRSCCWDRSGLK</sequence>
<keyword evidence="5" id="KW-0472">Membrane</keyword>
<dbReference type="Proteomes" id="UP000678499">
    <property type="component" value="Unassembled WGS sequence"/>
</dbReference>